<comment type="subcellular location">
    <subcellularLocation>
        <location evidence="1">Membrane</location>
        <topology evidence="1">Single-pass membrane protein</topology>
    </subcellularLocation>
</comment>
<dbReference type="EMBL" id="JBJUIK010000008">
    <property type="protein sequence ID" value="KAL3520325.1"/>
    <property type="molecule type" value="Genomic_DNA"/>
</dbReference>
<gene>
    <name evidence="10" type="ORF">ACH5RR_018474</name>
</gene>
<dbReference type="PROSITE" id="PS00086">
    <property type="entry name" value="CYTOCHROME_P450"/>
    <property type="match status" value="1"/>
</dbReference>
<keyword evidence="5 8" id="KW-0560">Oxidoreductase</keyword>
<proteinExistence type="inferred from homology"/>
<evidence type="ECO:0000256" key="3">
    <source>
        <dbReference type="ARBA" id="ARBA00022723"/>
    </source>
</evidence>
<keyword evidence="7 8" id="KW-0349">Heme</keyword>
<dbReference type="CDD" id="cd11075">
    <property type="entry name" value="CYP77_89"/>
    <property type="match status" value="1"/>
</dbReference>
<evidence type="ECO:0008006" key="12">
    <source>
        <dbReference type="Google" id="ProtNLM"/>
    </source>
</evidence>
<dbReference type="InterPro" id="IPR001128">
    <property type="entry name" value="Cyt_P450"/>
</dbReference>
<dbReference type="SUPFAM" id="SSF48264">
    <property type="entry name" value="Cytochrome P450"/>
    <property type="match status" value="1"/>
</dbReference>
<dbReference type="InterPro" id="IPR017972">
    <property type="entry name" value="Cyt_P450_CS"/>
</dbReference>
<evidence type="ECO:0000256" key="5">
    <source>
        <dbReference type="ARBA" id="ARBA00023002"/>
    </source>
</evidence>
<dbReference type="PRINTS" id="PR00463">
    <property type="entry name" value="EP450I"/>
</dbReference>
<evidence type="ECO:0000256" key="2">
    <source>
        <dbReference type="ARBA" id="ARBA00022692"/>
    </source>
</evidence>
<dbReference type="AlphaFoldDB" id="A0ABD2ZLK9"/>
<evidence type="ECO:0000256" key="4">
    <source>
        <dbReference type="ARBA" id="ARBA00022989"/>
    </source>
</evidence>
<dbReference type="Proteomes" id="UP001630127">
    <property type="component" value="Unassembled WGS sequence"/>
</dbReference>
<dbReference type="InterPro" id="IPR002401">
    <property type="entry name" value="Cyt_P450_E_grp-I"/>
</dbReference>
<evidence type="ECO:0000256" key="9">
    <source>
        <dbReference type="SAM" id="Phobius"/>
    </source>
</evidence>
<dbReference type="GO" id="GO:0016020">
    <property type="term" value="C:membrane"/>
    <property type="evidence" value="ECO:0007669"/>
    <property type="project" value="UniProtKB-SubCell"/>
</dbReference>
<organism evidence="10 11">
    <name type="scientific">Cinchona calisaya</name>
    <dbReference type="NCBI Taxonomy" id="153742"/>
    <lineage>
        <taxon>Eukaryota</taxon>
        <taxon>Viridiplantae</taxon>
        <taxon>Streptophyta</taxon>
        <taxon>Embryophyta</taxon>
        <taxon>Tracheophyta</taxon>
        <taxon>Spermatophyta</taxon>
        <taxon>Magnoliopsida</taxon>
        <taxon>eudicotyledons</taxon>
        <taxon>Gunneridae</taxon>
        <taxon>Pentapetalae</taxon>
        <taxon>asterids</taxon>
        <taxon>lamiids</taxon>
        <taxon>Gentianales</taxon>
        <taxon>Rubiaceae</taxon>
        <taxon>Cinchonoideae</taxon>
        <taxon>Cinchoneae</taxon>
        <taxon>Cinchona</taxon>
    </lineage>
</organism>
<feature type="transmembrane region" description="Helical" evidence="9">
    <location>
        <begin position="6"/>
        <end position="29"/>
    </location>
</feature>
<evidence type="ECO:0000256" key="1">
    <source>
        <dbReference type="ARBA" id="ARBA00004167"/>
    </source>
</evidence>
<keyword evidence="8" id="KW-0503">Monooxygenase</keyword>
<name>A0ABD2ZLK9_9GENT</name>
<dbReference type="GO" id="GO:0046872">
    <property type="term" value="F:metal ion binding"/>
    <property type="evidence" value="ECO:0007669"/>
    <property type="project" value="UniProtKB-KW"/>
</dbReference>
<evidence type="ECO:0000256" key="8">
    <source>
        <dbReference type="RuleBase" id="RU000461"/>
    </source>
</evidence>
<evidence type="ECO:0000313" key="10">
    <source>
        <dbReference type="EMBL" id="KAL3520325.1"/>
    </source>
</evidence>
<evidence type="ECO:0000256" key="7">
    <source>
        <dbReference type="PIRSR" id="PIRSR602401-1"/>
    </source>
</evidence>
<protein>
    <recommendedName>
        <fullName evidence="12">Cytochrome P450</fullName>
    </recommendedName>
</protein>
<keyword evidence="4 9" id="KW-1133">Transmembrane helix</keyword>
<accession>A0ABD2ZLK9</accession>
<sequence>MESLVLILTFPLAVCIIYTFFKFLFILSFESHKKYEIKKLPLPPGPSPTLFILKNVVNFLLQYQKKASFDLETILQDLKRKHGSIFHLRLLASRSEILICSHSLAHQALVEKSAIFSNRPTTYQNRPNAHKIISTSNGPTWHLLRRNLSSEMFSASRMIKSYANTRRMALGRLIKQLASQMASHQPINVMEHFRFSVFSLLVTMCFGDHNLAEAKIKEIETVQLIILVRHTWLNVFDFWRGLRNILFSKQREEFIRARKDQENMFIPLIRARKKAKQEREQDYDEPVAYVDTLFDLQLPDEKRALNEKEIVSLCGEFLNAGTDTIATSLEWIMANLVKYPEIQEKLYQEIVRVVGEPDVLNDGMVKERDLEKMPYLKATVLEGLRRHPPGHFVLPHLVAEDVELDKYTIPKNAKVNFMLAEMSWDPTVWENPMKFQPERFLPTRFSAHDELYSPQILDIKGGKRELKMMPFGAGRRMCPGSRFALLHLEYFVANLVWYSKWKAIDGIGVDLSERHNFTVVMKNPLRAHMFPRVKSV</sequence>
<dbReference type="PANTHER" id="PTHR24298">
    <property type="entry name" value="FLAVONOID 3'-MONOOXYGENASE-RELATED"/>
    <property type="match status" value="1"/>
</dbReference>
<dbReference type="Gene3D" id="1.10.630.10">
    <property type="entry name" value="Cytochrome P450"/>
    <property type="match status" value="1"/>
</dbReference>
<keyword evidence="6 9" id="KW-0472">Membrane</keyword>
<comment type="cofactor">
    <cofactor evidence="7">
        <name>heme</name>
        <dbReference type="ChEBI" id="CHEBI:30413"/>
    </cofactor>
</comment>
<dbReference type="GO" id="GO:0004497">
    <property type="term" value="F:monooxygenase activity"/>
    <property type="evidence" value="ECO:0007669"/>
    <property type="project" value="UniProtKB-KW"/>
</dbReference>
<dbReference type="Pfam" id="PF00067">
    <property type="entry name" value="p450"/>
    <property type="match status" value="1"/>
</dbReference>
<comment type="similarity">
    <text evidence="8">Belongs to the cytochrome P450 family.</text>
</comment>
<dbReference type="PRINTS" id="PR00385">
    <property type="entry name" value="P450"/>
</dbReference>
<feature type="binding site" description="axial binding residue" evidence="7">
    <location>
        <position position="478"/>
    </location>
    <ligand>
        <name>heme</name>
        <dbReference type="ChEBI" id="CHEBI:30413"/>
    </ligand>
    <ligandPart>
        <name>Fe</name>
        <dbReference type="ChEBI" id="CHEBI:18248"/>
    </ligandPart>
</feature>
<keyword evidence="7 8" id="KW-0408">Iron</keyword>
<evidence type="ECO:0000256" key="6">
    <source>
        <dbReference type="ARBA" id="ARBA00023136"/>
    </source>
</evidence>
<dbReference type="InterPro" id="IPR036396">
    <property type="entry name" value="Cyt_P450_sf"/>
</dbReference>
<keyword evidence="3 7" id="KW-0479">Metal-binding</keyword>
<keyword evidence="11" id="KW-1185">Reference proteome</keyword>
<dbReference type="InterPro" id="IPR051103">
    <property type="entry name" value="Plant_metabolite_P450s"/>
</dbReference>
<keyword evidence="2 9" id="KW-0812">Transmembrane</keyword>
<reference evidence="10 11" key="1">
    <citation type="submission" date="2024-11" db="EMBL/GenBank/DDBJ databases">
        <title>A near-complete genome assembly of Cinchona calisaya.</title>
        <authorList>
            <person name="Lian D.C."/>
            <person name="Zhao X.W."/>
            <person name="Wei L."/>
        </authorList>
    </citation>
    <scope>NUCLEOTIDE SEQUENCE [LARGE SCALE GENOMIC DNA]</scope>
    <source>
        <tissue evidence="10">Nenye</tissue>
    </source>
</reference>
<dbReference type="PANTHER" id="PTHR24298:SF800">
    <property type="entry name" value="CYTOCHROME P450 89A2-RELATED"/>
    <property type="match status" value="1"/>
</dbReference>
<comment type="caution">
    <text evidence="10">The sequence shown here is derived from an EMBL/GenBank/DDBJ whole genome shotgun (WGS) entry which is preliminary data.</text>
</comment>
<evidence type="ECO:0000313" key="11">
    <source>
        <dbReference type="Proteomes" id="UP001630127"/>
    </source>
</evidence>